<evidence type="ECO:0000256" key="1">
    <source>
        <dbReference type="ARBA" id="ARBA00004184"/>
    </source>
</evidence>
<dbReference type="Pfam" id="PF19277">
    <property type="entry name" value="GPAT_C"/>
    <property type="match status" value="1"/>
</dbReference>
<dbReference type="SMART" id="SM00563">
    <property type="entry name" value="PlsC"/>
    <property type="match status" value="1"/>
</dbReference>
<reference evidence="7 8" key="1">
    <citation type="submission" date="2024-11" db="EMBL/GenBank/DDBJ databases">
        <title>Chromosome-level genome assembly of the freshwater bivalve Anodonta woodiana.</title>
        <authorList>
            <person name="Chen X."/>
        </authorList>
    </citation>
    <scope>NUCLEOTIDE SEQUENCE [LARGE SCALE GENOMIC DNA]</scope>
    <source>
        <strain evidence="7">MN2024</strain>
        <tissue evidence="7">Gills</tissue>
    </source>
</reference>
<sequence length="815" mass="93366">MHHGISTIGITSAISAREKICLTGTIHSIALEFANVYWRLGITGVPVWKQFCSIMKSLMFRGRLMFTGLHTYRFTAAVLTRCETRIRQRRAHGDTLEFDPVVLTYFSRSPRLIHTSAITQNMSEQSRNSWIKKDDPKLVSAKQKDSFVDMLDDRRHTSDLHYSTRVRDVTTYKYNKPRSPQDIKDHVMQSDRVKYAVEKVMEESGLPLEEVMKQTHAILDEMAHNLRIGVVRCFAFFLVKVMKKLFQRIYINEEGVQKVRSLLKEYPILLMPSHRSYLDFLLMSYVFYEFDLPLPVIAAAMDFMGMKFFGWLLRNSGAFYIRRSFGDDMLYWAVFTEYVQTQICNGDSPVEFFVEGTRSRTSKSYAPKFGMLSAALEPYFKAQVPDIMVVPVSISYDKILEEKLYAYELLGVPKPKESASGLFKARNILNEDFGNVHIYLGEPVSIRQYSVTANLDRSVHSLAPRYIVSLSDQEQHLIKHLGYDIVIQQQKRMVISPFAMIATVLLQNKEGIHLRNLVKEVEWLKRQSSNLGAYIDWPVSETPETVLRASVSHHGNIVTITSDDMVELVVEDLAITSEQDKLMTSGAQQLMLCLYKNQLMHIFVHVAMIATSINSCAQDTLHIEELKKHYKFLERLLNIDFIFLPGNTDKDFEQAMLVLTHTCGVVVENSHVQIRKSTNKYTTFFSQMFDPFLLGYWIMCRCLKSMQTGAHGKPLAKPPKVITKEAQNLSATLLRMGACKHMEVLSLDMMNNGLHALYHMGAVIKDKREGNTYMYPNEVVLSQIMDELSKFVDVPNIPATSINVETKTVVINAKL</sequence>
<organism evidence="7 8">
    <name type="scientific">Sinanodonta woodiana</name>
    <name type="common">Chinese pond mussel</name>
    <name type="synonym">Anodonta woodiana</name>
    <dbReference type="NCBI Taxonomy" id="1069815"/>
    <lineage>
        <taxon>Eukaryota</taxon>
        <taxon>Metazoa</taxon>
        <taxon>Spiralia</taxon>
        <taxon>Lophotrochozoa</taxon>
        <taxon>Mollusca</taxon>
        <taxon>Bivalvia</taxon>
        <taxon>Autobranchia</taxon>
        <taxon>Heteroconchia</taxon>
        <taxon>Palaeoheterodonta</taxon>
        <taxon>Unionida</taxon>
        <taxon>Unionoidea</taxon>
        <taxon>Unionidae</taxon>
        <taxon>Unioninae</taxon>
        <taxon>Sinanodonta</taxon>
    </lineage>
</organism>
<evidence type="ECO:0000256" key="3">
    <source>
        <dbReference type="ARBA" id="ARBA00022679"/>
    </source>
</evidence>
<proteinExistence type="inferred from homology"/>
<keyword evidence="5" id="KW-0012">Acyltransferase</keyword>
<dbReference type="PANTHER" id="PTHR12563">
    <property type="entry name" value="GLYCEROL-3-PHOSPHATE ACYLTRANSFERASE"/>
    <property type="match status" value="1"/>
</dbReference>
<evidence type="ECO:0000256" key="5">
    <source>
        <dbReference type="ARBA" id="ARBA00023315"/>
    </source>
</evidence>
<comment type="subcellular location">
    <subcellularLocation>
        <location evidence="1">Endomembrane system</location>
        <topology evidence="1">Peripheral membrane protein</topology>
    </subcellularLocation>
</comment>
<dbReference type="GO" id="GO:0012505">
    <property type="term" value="C:endomembrane system"/>
    <property type="evidence" value="ECO:0007669"/>
    <property type="project" value="UniProtKB-SubCell"/>
</dbReference>
<dbReference type="Pfam" id="PF01553">
    <property type="entry name" value="Acyltransferase"/>
    <property type="match status" value="1"/>
</dbReference>
<accession>A0ABD3WM23</accession>
<evidence type="ECO:0000259" key="6">
    <source>
        <dbReference type="SMART" id="SM00563"/>
    </source>
</evidence>
<evidence type="ECO:0000256" key="2">
    <source>
        <dbReference type="ARBA" id="ARBA00007937"/>
    </source>
</evidence>
<dbReference type="EMBL" id="JBJQND010000006">
    <property type="protein sequence ID" value="KAL3874293.1"/>
    <property type="molecule type" value="Genomic_DNA"/>
</dbReference>
<evidence type="ECO:0000313" key="7">
    <source>
        <dbReference type="EMBL" id="KAL3874293.1"/>
    </source>
</evidence>
<dbReference type="InterPro" id="IPR002123">
    <property type="entry name" value="Plipid/glycerol_acylTrfase"/>
</dbReference>
<gene>
    <name evidence="7" type="ORF">ACJMK2_037332</name>
</gene>
<dbReference type="InterPro" id="IPR022284">
    <property type="entry name" value="GPAT/DHAPAT"/>
</dbReference>
<dbReference type="CDD" id="cd07993">
    <property type="entry name" value="LPLAT_DHAPAT-like"/>
    <property type="match status" value="1"/>
</dbReference>
<dbReference type="PANTHER" id="PTHR12563:SF17">
    <property type="entry name" value="DIHYDROXYACETONE PHOSPHATE ACYLTRANSFERASE"/>
    <property type="match status" value="1"/>
</dbReference>
<keyword evidence="8" id="KW-1185">Reference proteome</keyword>
<dbReference type="GO" id="GO:0016746">
    <property type="term" value="F:acyltransferase activity"/>
    <property type="evidence" value="ECO:0007669"/>
    <property type="project" value="UniProtKB-KW"/>
</dbReference>
<keyword evidence="3" id="KW-0808">Transferase</keyword>
<dbReference type="SUPFAM" id="SSF69593">
    <property type="entry name" value="Glycerol-3-phosphate (1)-acyltransferase"/>
    <property type="match status" value="1"/>
</dbReference>
<dbReference type="InterPro" id="IPR041728">
    <property type="entry name" value="GPAT/DHAPAT_LPLAT"/>
</dbReference>
<evidence type="ECO:0000313" key="8">
    <source>
        <dbReference type="Proteomes" id="UP001634394"/>
    </source>
</evidence>
<keyword evidence="4" id="KW-0472">Membrane</keyword>
<comment type="similarity">
    <text evidence="2">Belongs to the GPAT/DAPAT family.</text>
</comment>
<evidence type="ECO:0000256" key="4">
    <source>
        <dbReference type="ARBA" id="ARBA00023136"/>
    </source>
</evidence>
<dbReference type="InterPro" id="IPR045520">
    <property type="entry name" value="GPAT/DHAPAT_C"/>
</dbReference>
<dbReference type="Proteomes" id="UP001634394">
    <property type="component" value="Unassembled WGS sequence"/>
</dbReference>
<comment type="caution">
    <text evidence="7">The sequence shown here is derived from an EMBL/GenBank/DDBJ whole genome shotgun (WGS) entry which is preliminary data.</text>
</comment>
<feature type="domain" description="Phospholipid/glycerol acyltransferase" evidence="6">
    <location>
        <begin position="268"/>
        <end position="397"/>
    </location>
</feature>
<dbReference type="AlphaFoldDB" id="A0ABD3WM23"/>
<protein>
    <recommendedName>
        <fullName evidence="6">Phospholipid/glycerol acyltransferase domain-containing protein</fullName>
    </recommendedName>
</protein>
<name>A0ABD3WM23_SINWO</name>